<dbReference type="AlphaFoldDB" id="A0A9W6YNW5"/>
<keyword evidence="3" id="KW-1185">Reference proteome</keyword>
<accession>A0A9W6YNW5</accession>
<protein>
    <submittedName>
        <fullName evidence="2">Unnamed protein product</fullName>
    </submittedName>
</protein>
<evidence type="ECO:0000313" key="3">
    <source>
        <dbReference type="Proteomes" id="UP001165121"/>
    </source>
</evidence>
<gene>
    <name evidence="2" type="ORF">Pfra01_002974000</name>
</gene>
<comment type="caution">
    <text evidence="2">The sequence shown here is derived from an EMBL/GenBank/DDBJ whole genome shotgun (WGS) entry which is preliminary data.</text>
</comment>
<organism evidence="2 3">
    <name type="scientific">Phytophthora fragariaefolia</name>
    <dbReference type="NCBI Taxonomy" id="1490495"/>
    <lineage>
        <taxon>Eukaryota</taxon>
        <taxon>Sar</taxon>
        <taxon>Stramenopiles</taxon>
        <taxon>Oomycota</taxon>
        <taxon>Peronosporomycetes</taxon>
        <taxon>Peronosporales</taxon>
        <taxon>Peronosporaceae</taxon>
        <taxon>Phytophthora</taxon>
    </lineage>
</organism>
<sequence length="111" mass="11543">MSLGVGIHGSRTGPVRDTTALDEVESPPLRGLDNGPASASGLSLPLRERFELEATDPSSRGRLDPTLGSTRVEDEDPSSSSSPSSMSASLPSSNRASSSSRASTMLPRVFL</sequence>
<reference evidence="2" key="1">
    <citation type="submission" date="2023-04" db="EMBL/GenBank/DDBJ databases">
        <title>Phytophthora fragariaefolia NBRC 109709.</title>
        <authorList>
            <person name="Ichikawa N."/>
            <person name="Sato H."/>
            <person name="Tonouchi N."/>
        </authorList>
    </citation>
    <scope>NUCLEOTIDE SEQUENCE</scope>
    <source>
        <strain evidence="2">NBRC 109709</strain>
    </source>
</reference>
<feature type="region of interest" description="Disordered" evidence="1">
    <location>
        <begin position="1"/>
        <end position="111"/>
    </location>
</feature>
<evidence type="ECO:0000313" key="2">
    <source>
        <dbReference type="EMBL" id="GMG16367.1"/>
    </source>
</evidence>
<proteinExistence type="predicted"/>
<dbReference type="Proteomes" id="UP001165121">
    <property type="component" value="Unassembled WGS sequence"/>
</dbReference>
<evidence type="ECO:0000256" key="1">
    <source>
        <dbReference type="SAM" id="MobiDB-lite"/>
    </source>
</evidence>
<dbReference type="EMBL" id="BSXT01018931">
    <property type="protein sequence ID" value="GMG16367.1"/>
    <property type="molecule type" value="Genomic_DNA"/>
</dbReference>
<name>A0A9W6YNW5_9STRA</name>
<feature type="compositionally biased region" description="Low complexity" evidence="1">
    <location>
        <begin position="78"/>
        <end position="103"/>
    </location>
</feature>